<evidence type="ECO:0000313" key="23">
    <source>
        <dbReference type="RefSeq" id="XP_022344785.1"/>
    </source>
</evidence>
<evidence type="ECO:0000313" key="22">
    <source>
        <dbReference type="Proteomes" id="UP000694844"/>
    </source>
</evidence>
<proteinExistence type="predicted"/>
<evidence type="ECO:0000256" key="7">
    <source>
        <dbReference type="ARBA" id="ARBA00022692"/>
    </source>
</evidence>
<dbReference type="EC" id="2.3.2.27" evidence="5"/>
<keyword evidence="22" id="KW-1185">Reference proteome</keyword>
<evidence type="ECO:0000256" key="8">
    <source>
        <dbReference type="ARBA" id="ARBA00022723"/>
    </source>
</evidence>
<keyword evidence="15 20" id="KW-0472">Membrane</keyword>
<evidence type="ECO:0000256" key="14">
    <source>
        <dbReference type="ARBA" id="ARBA00023128"/>
    </source>
</evidence>
<dbReference type="AlphaFoldDB" id="A0A8B8EXN6"/>
<feature type="transmembrane region" description="Helical" evidence="20">
    <location>
        <begin position="142"/>
        <end position="161"/>
    </location>
</feature>
<dbReference type="RefSeq" id="XP_022344785.1">
    <property type="nucleotide sequence ID" value="XM_022489077.1"/>
</dbReference>
<dbReference type="OrthoDB" id="5817083at2759"/>
<comment type="subcellular location">
    <subcellularLocation>
        <location evidence="2">Mitochondrion membrane</location>
        <topology evidence="2">Multi-pass membrane protein</topology>
    </subcellularLocation>
    <subcellularLocation>
        <location evidence="3">Mitochondrion outer membrane</location>
    </subcellularLocation>
</comment>
<evidence type="ECO:0000256" key="15">
    <source>
        <dbReference type="ARBA" id="ARBA00023136"/>
    </source>
</evidence>
<evidence type="ECO:0000256" key="10">
    <source>
        <dbReference type="ARBA" id="ARBA00022786"/>
    </source>
</evidence>
<feature type="transmembrane region" description="Helical" evidence="20">
    <location>
        <begin position="209"/>
        <end position="227"/>
    </location>
</feature>
<evidence type="ECO:0000256" key="9">
    <source>
        <dbReference type="ARBA" id="ARBA00022771"/>
    </source>
</evidence>
<dbReference type="KEGG" id="cvn:111137573"/>
<evidence type="ECO:0000256" key="5">
    <source>
        <dbReference type="ARBA" id="ARBA00012483"/>
    </source>
</evidence>
<dbReference type="Proteomes" id="UP000694844">
    <property type="component" value="Chromosome 5"/>
</dbReference>
<name>A0A8B8EXN6_CRAVI</name>
<accession>A0A8B8EXN6</accession>
<comment type="pathway">
    <text evidence="4">Protein modification; protein ubiquitination.</text>
</comment>
<feature type="transmembrane region" description="Helical" evidence="20">
    <location>
        <begin position="102"/>
        <end position="122"/>
    </location>
</feature>
<keyword evidence="12" id="KW-0862">Zinc</keyword>
<keyword evidence="11" id="KW-1000">Mitochondrion outer membrane</keyword>
<evidence type="ECO:0000256" key="2">
    <source>
        <dbReference type="ARBA" id="ARBA00004225"/>
    </source>
</evidence>
<dbReference type="CDD" id="cd16701">
    <property type="entry name" value="RING_CH-C4HC3_MARCH5"/>
    <property type="match status" value="1"/>
</dbReference>
<keyword evidence="13 20" id="KW-1133">Transmembrane helix</keyword>
<evidence type="ECO:0000256" key="17">
    <source>
        <dbReference type="ARBA" id="ARBA00043044"/>
    </source>
</evidence>
<dbReference type="PROSITE" id="PS51292">
    <property type="entry name" value="ZF_RING_CH"/>
    <property type="match status" value="1"/>
</dbReference>
<dbReference type="GeneID" id="111137573"/>
<evidence type="ECO:0000256" key="19">
    <source>
        <dbReference type="ARBA" id="ARBA00043231"/>
    </source>
</evidence>
<dbReference type="FunFam" id="3.30.40.10:FF:000262">
    <property type="entry name" value="E3 ubiquitin-protein ligase MARCH5"/>
    <property type="match status" value="1"/>
</dbReference>
<organism evidence="22 23">
    <name type="scientific">Crassostrea virginica</name>
    <name type="common">Eastern oyster</name>
    <dbReference type="NCBI Taxonomy" id="6565"/>
    <lineage>
        <taxon>Eukaryota</taxon>
        <taxon>Metazoa</taxon>
        <taxon>Spiralia</taxon>
        <taxon>Lophotrochozoa</taxon>
        <taxon>Mollusca</taxon>
        <taxon>Bivalvia</taxon>
        <taxon>Autobranchia</taxon>
        <taxon>Pteriomorphia</taxon>
        <taxon>Ostreida</taxon>
        <taxon>Ostreoidea</taxon>
        <taxon>Ostreidae</taxon>
        <taxon>Crassostrea</taxon>
    </lineage>
</organism>
<dbReference type="InterPro" id="IPR011016">
    <property type="entry name" value="Znf_RING-CH"/>
</dbReference>
<evidence type="ECO:0000256" key="4">
    <source>
        <dbReference type="ARBA" id="ARBA00004906"/>
    </source>
</evidence>
<evidence type="ECO:0000256" key="11">
    <source>
        <dbReference type="ARBA" id="ARBA00022787"/>
    </source>
</evidence>
<keyword evidence="10" id="KW-0833">Ubl conjugation pathway</keyword>
<dbReference type="SMART" id="SM00744">
    <property type="entry name" value="RINGv"/>
    <property type="match status" value="1"/>
</dbReference>
<evidence type="ECO:0000256" key="12">
    <source>
        <dbReference type="ARBA" id="ARBA00022833"/>
    </source>
</evidence>
<keyword evidence="6" id="KW-0808">Transferase</keyword>
<sequence>MAYSRLSSEEERRSCWVCFATVEDDYDAKWVKPCRCRGTTKWVHQTCLQRWVDEKQKGNSSAEVYCPQCGTRYIIVFPEFGPVLKVVDSVDKMIQHACPLGMGLLFCAGVYWSAFTYGFVVVLQVMGTDEGYTFMEEVENKLLLLISMPLIPVLLVLGRMIQWEDMVLKLWRRHAPRFLTKLFSNNQSVLPRMPADTTRMVDPVSATRIVCGAVVLPSCAVLCGNLLFRSVRSNIQRSMMGGVAFIAFKGAIKMYYKQQQYIRQAQRVIRDYQDEVFCQPSRVTNAT</sequence>
<evidence type="ECO:0000259" key="21">
    <source>
        <dbReference type="PROSITE" id="PS51292"/>
    </source>
</evidence>
<dbReference type="GO" id="GO:0061630">
    <property type="term" value="F:ubiquitin protein ligase activity"/>
    <property type="evidence" value="ECO:0007669"/>
    <property type="project" value="UniProtKB-EC"/>
</dbReference>
<keyword evidence="9" id="KW-0863">Zinc-finger</keyword>
<keyword evidence="8" id="KW-0479">Metal-binding</keyword>
<dbReference type="GO" id="GO:0008270">
    <property type="term" value="F:zinc ion binding"/>
    <property type="evidence" value="ECO:0007669"/>
    <property type="project" value="UniProtKB-KW"/>
</dbReference>
<evidence type="ECO:0000256" key="18">
    <source>
        <dbReference type="ARBA" id="ARBA00043185"/>
    </source>
</evidence>
<dbReference type="Gene3D" id="3.30.40.10">
    <property type="entry name" value="Zinc/RING finger domain, C3HC4 (zinc finger)"/>
    <property type="match status" value="1"/>
</dbReference>
<feature type="domain" description="RING-CH-type" evidence="21">
    <location>
        <begin position="7"/>
        <end position="76"/>
    </location>
</feature>
<protein>
    <recommendedName>
        <fullName evidence="16">E3 ubiquitin-protein ligase MARCHF5</fullName>
        <ecNumber evidence="5">2.3.2.27</ecNumber>
    </recommendedName>
    <alternativeName>
        <fullName evidence="18">Membrane-associated RING finger protein 5</fullName>
    </alternativeName>
    <alternativeName>
        <fullName evidence="17">Membrane-associated RING-CH protein V</fullName>
    </alternativeName>
    <alternativeName>
        <fullName evidence="19">RING-type E3 ubiquitin transferase MARCHF5</fullName>
    </alternativeName>
</protein>
<keyword evidence="14" id="KW-0496">Mitochondrion</keyword>
<evidence type="ECO:0000256" key="16">
    <source>
        <dbReference type="ARBA" id="ARBA00040151"/>
    </source>
</evidence>
<dbReference type="InterPro" id="IPR013083">
    <property type="entry name" value="Znf_RING/FYVE/PHD"/>
</dbReference>
<keyword evidence="7 20" id="KW-0812">Transmembrane</keyword>
<evidence type="ECO:0000256" key="3">
    <source>
        <dbReference type="ARBA" id="ARBA00004294"/>
    </source>
</evidence>
<evidence type="ECO:0000256" key="20">
    <source>
        <dbReference type="SAM" id="Phobius"/>
    </source>
</evidence>
<reference evidence="23" key="1">
    <citation type="submission" date="2025-08" db="UniProtKB">
        <authorList>
            <consortium name="RefSeq"/>
        </authorList>
    </citation>
    <scope>IDENTIFICATION</scope>
    <source>
        <tissue evidence="23">Whole sample</tissue>
    </source>
</reference>
<evidence type="ECO:0000256" key="13">
    <source>
        <dbReference type="ARBA" id="ARBA00022989"/>
    </source>
</evidence>
<gene>
    <name evidence="23" type="primary">LOC111137573</name>
</gene>
<comment type="catalytic activity">
    <reaction evidence="1">
        <text>S-ubiquitinyl-[E2 ubiquitin-conjugating enzyme]-L-cysteine + [acceptor protein]-L-lysine = [E2 ubiquitin-conjugating enzyme]-L-cysteine + N(6)-ubiquitinyl-[acceptor protein]-L-lysine.</text>
        <dbReference type="EC" id="2.3.2.27"/>
    </reaction>
</comment>
<evidence type="ECO:0000256" key="1">
    <source>
        <dbReference type="ARBA" id="ARBA00000900"/>
    </source>
</evidence>
<evidence type="ECO:0000256" key="6">
    <source>
        <dbReference type="ARBA" id="ARBA00022679"/>
    </source>
</evidence>
<dbReference type="Pfam" id="PF12906">
    <property type="entry name" value="RINGv"/>
    <property type="match status" value="1"/>
</dbReference>
<dbReference type="SUPFAM" id="SSF57850">
    <property type="entry name" value="RING/U-box"/>
    <property type="match status" value="1"/>
</dbReference>
<dbReference type="GO" id="GO:0005741">
    <property type="term" value="C:mitochondrial outer membrane"/>
    <property type="evidence" value="ECO:0007669"/>
    <property type="project" value="UniProtKB-SubCell"/>
</dbReference>
<dbReference type="PANTHER" id="PTHR46283">
    <property type="entry name" value="E3 UBIQUITIN-PROTEIN LIGASE MARCH5"/>
    <property type="match status" value="1"/>
</dbReference>